<evidence type="ECO:0000313" key="1">
    <source>
        <dbReference type="EMBL" id="KAJ8609291.1"/>
    </source>
</evidence>
<keyword evidence="2" id="KW-1185">Reference proteome</keyword>
<dbReference type="Gene3D" id="1.10.472.10">
    <property type="entry name" value="Cyclin-like"/>
    <property type="match status" value="1"/>
</dbReference>
<name>A0AAD7XNH2_9STRA</name>
<dbReference type="InterPro" id="IPR036915">
    <property type="entry name" value="Cyclin-like_sf"/>
</dbReference>
<gene>
    <name evidence="1" type="ORF">CTAYLR_010752</name>
</gene>
<dbReference type="Proteomes" id="UP001230188">
    <property type="component" value="Unassembled WGS sequence"/>
</dbReference>
<comment type="caution">
    <text evidence="1">The sequence shown here is derived from an EMBL/GenBank/DDBJ whole genome shotgun (WGS) entry which is preliminary data.</text>
</comment>
<dbReference type="AlphaFoldDB" id="A0AAD7XNH2"/>
<protein>
    <submittedName>
        <fullName evidence="1">Uncharacterized protein</fullName>
    </submittedName>
</protein>
<organism evidence="1 2">
    <name type="scientific">Chrysophaeum taylorii</name>
    <dbReference type="NCBI Taxonomy" id="2483200"/>
    <lineage>
        <taxon>Eukaryota</taxon>
        <taxon>Sar</taxon>
        <taxon>Stramenopiles</taxon>
        <taxon>Ochrophyta</taxon>
        <taxon>Pelagophyceae</taxon>
        <taxon>Pelagomonadales</taxon>
        <taxon>Pelagomonadaceae</taxon>
        <taxon>Chrysophaeum</taxon>
    </lineage>
</organism>
<dbReference type="SUPFAM" id="SSF47954">
    <property type="entry name" value="Cyclin-like"/>
    <property type="match status" value="1"/>
</dbReference>
<reference evidence="1" key="1">
    <citation type="submission" date="2023-01" db="EMBL/GenBank/DDBJ databases">
        <title>Metagenome sequencing of chrysophaentin producing Chrysophaeum taylorii.</title>
        <authorList>
            <person name="Davison J."/>
            <person name="Bewley C."/>
        </authorList>
    </citation>
    <scope>NUCLEOTIDE SEQUENCE</scope>
    <source>
        <strain evidence="1">NIES-1699</strain>
    </source>
</reference>
<dbReference type="EMBL" id="JAQMWT010000144">
    <property type="protein sequence ID" value="KAJ8609291.1"/>
    <property type="molecule type" value="Genomic_DNA"/>
</dbReference>
<accession>A0AAD7XNH2</accession>
<proteinExistence type="predicted"/>
<evidence type="ECO:0000313" key="2">
    <source>
        <dbReference type="Proteomes" id="UP001230188"/>
    </source>
</evidence>
<sequence length="75" mass="8579">MSAPRADLERSDTRWILSTEELANSPSRRDGIKAEDEKKKRRQTVSFIEECGKKLKLPKLPVVVAETYLNRFSTG</sequence>